<evidence type="ECO:0000313" key="2">
    <source>
        <dbReference type="EMBL" id="MDP9500971.1"/>
    </source>
</evidence>
<dbReference type="Pfam" id="PF16971">
    <property type="entry name" value="RcpB"/>
    <property type="match status" value="1"/>
</dbReference>
<sequence>MSKVMFSVMLGMFLLPQAAEAFVKNELPRDTHIVAPTKSQDFNYAESVVRYVVSDYSDLAYREISRKVMREIGSNIRKDIRIIWTDKASQKLAVKLQKTLVHKGINSKRIQLVRYPYKHSAYPLYIEVEHIGAKKAKCSLTIAEKKIGDENYVPCAINSNSHIQLKY</sequence>
<organism evidence="2 3">
    <name type="scientific">Bisgaard Taxon 45</name>
    <dbReference type="NCBI Taxonomy" id="304289"/>
    <lineage>
        <taxon>Bacteria</taxon>
        <taxon>Pseudomonadati</taxon>
        <taxon>Pseudomonadota</taxon>
        <taxon>Gammaproteobacteria</taxon>
        <taxon>Pasteurellales</taxon>
        <taxon>Pasteurellaceae</taxon>
    </lineage>
</organism>
<proteinExistence type="predicted"/>
<dbReference type="EMBL" id="JAQAHH010000009">
    <property type="protein sequence ID" value="MDP9500971.1"/>
    <property type="molecule type" value="Genomic_DNA"/>
</dbReference>
<protein>
    <submittedName>
        <fullName evidence="2">RcpB</fullName>
    </submittedName>
</protein>
<accession>A0ABT9KFY7</accession>
<dbReference type="InterPro" id="IPR031579">
    <property type="entry name" value="RcpB"/>
</dbReference>
<name>A0ABT9KFY7_9PAST</name>
<keyword evidence="3" id="KW-1185">Reference proteome</keyword>
<gene>
    <name evidence="2" type="ORF">O7M46_08365</name>
</gene>
<reference evidence="2 3" key="1">
    <citation type="submission" date="2022-12" db="EMBL/GenBank/DDBJ databases">
        <title>Genome sequence of Pasteurellaceae Bisgaard Taxon 45.</title>
        <authorList>
            <person name="Foggin C."/>
            <person name="Rosen L.E."/>
            <person name="Henton M."/>
            <person name="Buys A."/>
            <person name="Floyd T."/>
            <person name="Turner A.D."/>
            <person name="Tarbin J."/>
            <person name="Lloyd A.S."/>
            <person name="Chaitezvi C."/>
            <person name="Ellis R.J."/>
            <person name="Roberts H.C."/>
            <person name="Dastjerdi A."/>
            <person name="Nunez A."/>
            <person name="Van Vliet A.H."/>
            <person name="Steinbach F."/>
        </authorList>
    </citation>
    <scope>NUCLEOTIDE SEQUENCE [LARGE SCALE GENOMIC DNA]</scope>
    <source>
        <strain evidence="2 3">VF20HR</strain>
    </source>
</reference>
<feature type="chain" id="PRO_5045802488" evidence="1">
    <location>
        <begin position="22"/>
        <end position="167"/>
    </location>
</feature>
<evidence type="ECO:0000313" key="3">
    <source>
        <dbReference type="Proteomes" id="UP001224083"/>
    </source>
</evidence>
<dbReference type="Proteomes" id="UP001224083">
    <property type="component" value="Unassembled WGS sequence"/>
</dbReference>
<feature type="signal peptide" evidence="1">
    <location>
        <begin position="1"/>
        <end position="21"/>
    </location>
</feature>
<keyword evidence="1" id="KW-0732">Signal</keyword>
<evidence type="ECO:0000256" key="1">
    <source>
        <dbReference type="SAM" id="SignalP"/>
    </source>
</evidence>
<comment type="caution">
    <text evidence="2">The sequence shown here is derived from an EMBL/GenBank/DDBJ whole genome shotgun (WGS) entry which is preliminary data.</text>
</comment>